<evidence type="ECO:0000313" key="2">
    <source>
        <dbReference type="EMBL" id="KDN96131.1"/>
    </source>
</evidence>
<protein>
    <recommendedName>
        <fullName evidence="4">NnrS family protein</fullName>
    </recommendedName>
</protein>
<gene>
    <name evidence="2" type="ORF">EI16_07530</name>
</gene>
<dbReference type="EMBL" id="JMIU01000001">
    <property type="protein sequence ID" value="KDN96131.1"/>
    <property type="molecule type" value="Genomic_DNA"/>
</dbReference>
<organism evidence="2 3">
    <name type="scientific">Hydrogenovibrio marinus</name>
    <dbReference type="NCBI Taxonomy" id="28885"/>
    <lineage>
        <taxon>Bacteria</taxon>
        <taxon>Pseudomonadati</taxon>
        <taxon>Pseudomonadota</taxon>
        <taxon>Gammaproteobacteria</taxon>
        <taxon>Thiotrichales</taxon>
        <taxon>Piscirickettsiaceae</taxon>
        <taxon>Hydrogenovibrio</taxon>
    </lineage>
</organism>
<feature type="transmembrane region" description="Helical" evidence="1">
    <location>
        <begin position="103"/>
        <end position="124"/>
    </location>
</feature>
<feature type="transmembrane region" description="Helical" evidence="1">
    <location>
        <begin position="279"/>
        <end position="301"/>
    </location>
</feature>
<keyword evidence="1" id="KW-0812">Transmembrane</keyword>
<evidence type="ECO:0000313" key="3">
    <source>
        <dbReference type="Proteomes" id="UP000027341"/>
    </source>
</evidence>
<reference evidence="2 3" key="1">
    <citation type="submission" date="2014-04" db="EMBL/GenBank/DDBJ databases">
        <title>Draft genome sequence of Hydrogenovibrio marinus MH-110, a model organism for aerobic H2 metabolism.</title>
        <authorList>
            <person name="Cha H.J."/>
            <person name="Jo B.H."/>
            <person name="Hwang B.H."/>
        </authorList>
    </citation>
    <scope>NUCLEOTIDE SEQUENCE [LARGE SCALE GENOMIC DNA]</scope>
    <source>
        <strain evidence="2 3">MH-110</strain>
    </source>
</reference>
<sequence>MFFFDRAFRSFFIGGSLFSVVAMLIWFEQYPIASKQFSTLMPMMWHAHEMVFGYALATVTGFLLTAVMNWTRAESASDHRLALIFGFWLAARLGYLFDAPIIWVALFDMAFNVGLLLHFAVPVVQKKLWAQSGLSAKFLLLIVANGLFYANVLGWTVFSQLSAILLGLFLVLAINLTMMRRLLPFFTEKALGLPEQQQYKWLDLFALVGFFALMVVVIFWPGHWSVTIVGLSLFIAHFIRLWRWYRPGIWKVVLLWPLFVSYGFMTLGMLMFAAVPIGWISLSLAIHALAAGGIGLLCSAIMARISLGHTNRNVFNPPKGLVWVFISLGVSAVFRVIFPVVLPEQAVLWVHISQLGWALGFLWLSVLYWPILTRPSPPKETGILL</sequence>
<feature type="transmembrane region" description="Helical" evidence="1">
    <location>
        <begin position="47"/>
        <end position="68"/>
    </location>
</feature>
<evidence type="ECO:0000256" key="1">
    <source>
        <dbReference type="SAM" id="Phobius"/>
    </source>
</evidence>
<keyword evidence="1" id="KW-0472">Membrane</keyword>
<evidence type="ECO:0008006" key="4">
    <source>
        <dbReference type="Google" id="ProtNLM"/>
    </source>
</evidence>
<feature type="transmembrane region" description="Helical" evidence="1">
    <location>
        <begin position="348"/>
        <end position="369"/>
    </location>
</feature>
<dbReference type="InterPro" id="IPR010266">
    <property type="entry name" value="NnrS"/>
</dbReference>
<dbReference type="AlphaFoldDB" id="A0A067A0K2"/>
<comment type="caution">
    <text evidence="2">The sequence shown here is derived from an EMBL/GenBank/DDBJ whole genome shotgun (WGS) entry which is preliminary data.</text>
</comment>
<feature type="transmembrane region" description="Helical" evidence="1">
    <location>
        <begin position="7"/>
        <end position="27"/>
    </location>
</feature>
<dbReference type="STRING" id="28885.EI16_07530"/>
<dbReference type="Proteomes" id="UP000027341">
    <property type="component" value="Unassembled WGS sequence"/>
</dbReference>
<dbReference type="Pfam" id="PF05940">
    <property type="entry name" value="NnrS"/>
    <property type="match status" value="1"/>
</dbReference>
<feature type="transmembrane region" description="Helical" evidence="1">
    <location>
        <begin position="80"/>
        <end position="97"/>
    </location>
</feature>
<accession>A0A067A0K2</accession>
<feature type="transmembrane region" description="Helical" evidence="1">
    <location>
        <begin position="252"/>
        <end position="273"/>
    </location>
</feature>
<keyword evidence="1" id="KW-1133">Transmembrane helix</keyword>
<feature type="transmembrane region" description="Helical" evidence="1">
    <location>
        <begin position="226"/>
        <end position="245"/>
    </location>
</feature>
<keyword evidence="3" id="KW-1185">Reference proteome</keyword>
<name>A0A067A0K2_HYDMR</name>
<feature type="transmembrane region" description="Helical" evidence="1">
    <location>
        <begin position="136"/>
        <end position="155"/>
    </location>
</feature>
<feature type="transmembrane region" description="Helical" evidence="1">
    <location>
        <begin position="201"/>
        <end position="220"/>
    </location>
</feature>
<dbReference type="RefSeq" id="WP_029911634.1">
    <property type="nucleotide sequence ID" value="NZ_AP020335.1"/>
</dbReference>
<feature type="transmembrane region" description="Helical" evidence="1">
    <location>
        <begin position="161"/>
        <end position="180"/>
    </location>
</feature>
<proteinExistence type="predicted"/>
<feature type="transmembrane region" description="Helical" evidence="1">
    <location>
        <begin position="321"/>
        <end position="342"/>
    </location>
</feature>